<protein>
    <submittedName>
        <fullName evidence="2">Uncharacterized protein</fullName>
    </submittedName>
</protein>
<evidence type="ECO:0000313" key="2">
    <source>
        <dbReference type="EMBL" id="KAH3695561.1"/>
    </source>
</evidence>
<evidence type="ECO:0000256" key="1">
    <source>
        <dbReference type="SAM" id="MobiDB-lite"/>
    </source>
</evidence>
<reference evidence="2" key="2">
    <citation type="submission" date="2020-11" db="EMBL/GenBank/DDBJ databases">
        <authorList>
            <person name="McCartney M.A."/>
            <person name="Auch B."/>
            <person name="Kono T."/>
            <person name="Mallez S."/>
            <person name="Becker A."/>
            <person name="Gohl D.M."/>
            <person name="Silverstein K.A.T."/>
            <person name="Koren S."/>
            <person name="Bechman K.B."/>
            <person name="Herman A."/>
            <person name="Abrahante J.E."/>
            <person name="Garbe J."/>
        </authorList>
    </citation>
    <scope>NUCLEOTIDE SEQUENCE</scope>
    <source>
        <strain evidence="2">Duluth1</strain>
        <tissue evidence="2">Whole animal</tissue>
    </source>
</reference>
<sequence>MIFGTDRLLTNRLNASMNVSSDKSGTTSRCTARVLAQVNRQMYTFCIPVFSLTRRAPVKTTPVTMNGASSETLSFGSGGEVGTL</sequence>
<gene>
    <name evidence="2" type="ORF">DPMN_083022</name>
</gene>
<accession>A0A9D3YB39</accession>
<feature type="region of interest" description="Disordered" evidence="1">
    <location>
        <begin position="62"/>
        <end position="84"/>
    </location>
</feature>
<evidence type="ECO:0000313" key="3">
    <source>
        <dbReference type="Proteomes" id="UP000828390"/>
    </source>
</evidence>
<dbReference type="EMBL" id="JAIWYP010000016">
    <property type="protein sequence ID" value="KAH3695561.1"/>
    <property type="molecule type" value="Genomic_DNA"/>
</dbReference>
<proteinExistence type="predicted"/>
<dbReference type="Proteomes" id="UP000828390">
    <property type="component" value="Unassembled WGS sequence"/>
</dbReference>
<comment type="caution">
    <text evidence="2">The sequence shown here is derived from an EMBL/GenBank/DDBJ whole genome shotgun (WGS) entry which is preliminary data.</text>
</comment>
<reference evidence="2" key="1">
    <citation type="journal article" date="2019" name="bioRxiv">
        <title>The Genome of the Zebra Mussel, Dreissena polymorpha: A Resource for Invasive Species Research.</title>
        <authorList>
            <person name="McCartney M.A."/>
            <person name="Auch B."/>
            <person name="Kono T."/>
            <person name="Mallez S."/>
            <person name="Zhang Y."/>
            <person name="Obille A."/>
            <person name="Becker A."/>
            <person name="Abrahante J.E."/>
            <person name="Garbe J."/>
            <person name="Badalamenti J.P."/>
            <person name="Herman A."/>
            <person name="Mangelson H."/>
            <person name="Liachko I."/>
            <person name="Sullivan S."/>
            <person name="Sone E.D."/>
            <person name="Koren S."/>
            <person name="Silverstein K.A.T."/>
            <person name="Beckman K.B."/>
            <person name="Gohl D.M."/>
        </authorList>
    </citation>
    <scope>NUCLEOTIDE SEQUENCE</scope>
    <source>
        <strain evidence="2">Duluth1</strain>
        <tissue evidence="2">Whole animal</tissue>
    </source>
</reference>
<name>A0A9D3YB39_DREPO</name>
<keyword evidence="3" id="KW-1185">Reference proteome</keyword>
<feature type="compositionally biased region" description="Polar residues" evidence="1">
    <location>
        <begin position="62"/>
        <end position="75"/>
    </location>
</feature>
<dbReference type="AlphaFoldDB" id="A0A9D3YB39"/>
<organism evidence="2 3">
    <name type="scientific">Dreissena polymorpha</name>
    <name type="common">Zebra mussel</name>
    <name type="synonym">Mytilus polymorpha</name>
    <dbReference type="NCBI Taxonomy" id="45954"/>
    <lineage>
        <taxon>Eukaryota</taxon>
        <taxon>Metazoa</taxon>
        <taxon>Spiralia</taxon>
        <taxon>Lophotrochozoa</taxon>
        <taxon>Mollusca</taxon>
        <taxon>Bivalvia</taxon>
        <taxon>Autobranchia</taxon>
        <taxon>Heteroconchia</taxon>
        <taxon>Euheterodonta</taxon>
        <taxon>Imparidentia</taxon>
        <taxon>Neoheterodontei</taxon>
        <taxon>Myida</taxon>
        <taxon>Dreissenoidea</taxon>
        <taxon>Dreissenidae</taxon>
        <taxon>Dreissena</taxon>
    </lineage>
</organism>